<dbReference type="PROSITE" id="PS51776">
    <property type="entry name" value="RH1"/>
    <property type="match status" value="1"/>
</dbReference>
<evidence type="ECO:0000313" key="10">
    <source>
        <dbReference type="Proteomes" id="UP000830375"/>
    </source>
</evidence>
<dbReference type="SUPFAM" id="SSF161256">
    <property type="entry name" value="RILP dimerisation region"/>
    <property type="match status" value="1"/>
</dbReference>
<dbReference type="InterPro" id="IPR021563">
    <property type="entry name" value="RILP_dimer"/>
</dbReference>
<feature type="compositionally biased region" description="Basic and acidic residues" evidence="5">
    <location>
        <begin position="1031"/>
        <end position="1043"/>
    </location>
</feature>
<keyword evidence="10" id="KW-1185">Reference proteome</keyword>
<dbReference type="Gene3D" id="2.170.300.10">
    <property type="entry name" value="Tie2 ligand-binding domain superfamily"/>
    <property type="match status" value="1"/>
</dbReference>
<dbReference type="PANTHER" id="PTHR21502">
    <property type="entry name" value="ZINC FINGER PROTEIN DZIP1"/>
    <property type="match status" value="1"/>
</dbReference>
<dbReference type="Proteomes" id="UP000830375">
    <property type="component" value="Unassembled WGS sequence"/>
</dbReference>
<keyword evidence="2" id="KW-0653">Protein transport</keyword>
<feature type="compositionally biased region" description="Polar residues" evidence="5">
    <location>
        <begin position="1084"/>
        <end position="1099"/>
    </location>
</feature>
<feature type="compositionally biased region" description="Low complexity" evidence="5">
    <location>
        <begin position="1044"/>
        <end position="1058"/>
    </location>
</feature>
<evidence type="ECO:0000256" key="3">
    <source>
        <dbReference type="ARBA" id="ARBA00023054"/>
    </source>
</evidence>
<dbReference type="Gene3D" id="6.10.230.10">
    <property type="match status" value="1"/>
</dbReference>
<dbReference type="CDD" id="cd00055">
    <property type="entry name" value="EGF_Lam"/>
    <property type="match status" value="1"/>
</dbReference>
<gene>
    <name evidence="9" type="ORF">H4Q32_013195</name>
</gene>
<evidence type="ECO:0000256" key="4">
    <source>
        <dbReference type="PROSITE-ProRule" id="PRU00076"/>
    </source>
</evidence>
<name>A0ABQ8M0X6_LABRO</name>
<evidence type="ECO:0000259" key="7">
    <source>
        <dbReference type="PROSITE" id="PS51776"/>
    </source>
</evidence>
<dbReference type="Pfam" id="PF09744">
    <property type="entry name" value="RH1"/>
    <property type="match status" value="1"/>
</dbReference>
<organism evidence="9 10">
    <name type="scientific">Labeo rohita</name>
    <name type="common">Indian major carp</name>
    <name type="synonym">Cyprinus rohita</name>
    <dbReference type="NCBI Taxonomy" id="84645"/>
    <lineage>
        <taxon>Eukaryota</taxon>
        <taxon>Metazoa</taxon>
        <taxon>Chordata</taxon>
        <taxon>Craniata</taxon>
        <taxon>Vertebrata</taxon>
        <taxon>Euteleostomi</taxon>
        <taxon>Actinopterygii</taxon>
        <taxon>Neopterygii</taxon>
        <taxon>Teleostei</taxon>
        <taxon>Ostariophysi</taxon>
        <taxon>Cypriniformes</taxon>
        <taxon>Cyprinidae</taxon>
        <taxon>Labeoninae</taxon>
        <taxon>Labeonini</taxon>
        <taxon>Labeo</taxon>
    </lineage>
</organism>
<sequence length="1291" mass="141584">METCVIAVEENQNDNVKTHSCFQRTFSSMTVDDVYEVAKVVGAEVEKLIDNYGKSSVEGLVSHIVKVLELLESFAARNQAHKCKEEELLKAFETLQVQQQKKRHVKESDETSKSTENGDWHQKEKKLKGNVEVLQSQVQQLKEENQELLARLQCTHSKEDRTQRQEREVMLKLKEVVDKQRDELRAKVQEISSMSKEVEALQEQQERLMKINAELRHKQNIIQTQLKSAVERKADLEADLCEKQKEIERLNSQLEKASVHTTAEQSSSAIDLTDKMIIDLKDPNRPCFTKQEVRDMLFERNELKANLFLLKEELAYYQREILNDERCPGFLLDAVRSAIKKQRTVIKSKMLGIPVSECSTDETDGPLFERIGALVPSPPAFQHPALRGKSLIQTSREARRRHRRSPLENQHNWEWGSGFGRSGGDGHLSDLIWTHAYVCPVLSSETISDREKRLLQCQPSVREKGPVSRMKCVFTLDFVDVNLDFTGTVAKPLVLLNFGGRIVESCVPVTLMGAVTQSLVSARACLTAGATCAKTAADVHVMGNVTLSMATAPVRRATGRPPAPKPVSATLPHPLVTKTQDAVCVTKATGAQSAVCDAIAICPLASSAQGPVSACMAGGVHPVTAVAFVISAMPTVTCKLAPVCATQVTKSPSAMSLVTAESMAEAVRRAVDTVREAGLALKRMACVMPVHQVGMALAVTSIVLQVITVIDAERFVRIAETWTHVTRKLEHAYTVILEGLDLDGRYGDACAFLCKTCHHGHCDHVTGSCICLPGFQGESCNSTCPPNLYGINCSSTCDCGNDACHPATGACPNSSRAGLLAGLLIPLCILILALLFCCCCCGRPVEGKEGVAVGDGSPAVRMKHHVYTVLANMGSAMPCITLWSSGLPRVTVSHHDPELTFNHSFIEQPSSGWVTDSFETDDEGEAVYCEPPREDVLTVAGGELQELNSKCNFFPDPSTFSSEDMSQDFGIPRTSSIAKSKRPSVSFAEGTKFNPKERRSSTQDLPGASRKPKAWGVLMISALQGGQGNHSETETEKEDKNNEENISSEEQAAASETSQNHSERYSSGPLRTHLTVPSGRRRTLSNTRKNAQPSDSGQDADSEKLTTVYVTVGKTQKMAKQEPPSEGPVQAMLRRLGSLQRQREEAQPKGRGQAIAKPPRRKLGARASAWEQATGSNQSEVVMRKPSRRKHNSLSSPCTVGATDIPQENSTPKRPLSSILKSVPESDMLHSLEVEQDSEVACETDTLTDHTYETVAPSDRVSTSSEIIINETVVDQAENEPNYENVYVKHS</sequence>
<evidence type="ECO:0000259" key="8">
    <source>
        <dbReference type="PROSITE" id="PS51777"/>
    </source>
</evidence>
<dbReference type="InterPro" id="IPR002049">
    <property type="entry name" value="LE_dom"/>
</dbReference>
<proteinExistence type="predicted"/>
<dbReference type="CDD" id="cd14445">
    <property type="entry name" value="RILP-like"/>
    <property type="match status" value="1"/>
</dbReference>
<dbReference type="Gene3D" id="1.20.58.1770">
    <property type="match status" value="1"/>
</dbReference>
<feature type="domain" description="EGF-like" evidence="6">
    <location>
        <begin position="746"/>
        <end position="781"/>
    </location>
</feature>
<feature type="region of interest" description="Disordered" evidence="5">
    <location>
        <begin position="100"/>
        <end position="125"/>
    </location>
</feature>
<accession>A0ABQ8M0X6</accession>
<evidence type="ECO:0000259" key="6">
    <source>
        <dbReference type="PROSITE" id="PS50026"/>
    </source>
</evidence>
<feature type="region of interest" description="Disordered" evidence="5">
    <location>
        <begin position="1024"/>
        <end position="1218"/>
    </location>
</feature>
<dbReference type="InterPro" id="IPR000742">
    <property type="entry name" value="EGF"/>
</dbReference>
<keyword evidence="4" id="KW-0245">EGF-like domain</keyword>
<evidence type="ECO:0000256" key="5">
    <source>
        <dbReference type="SAM" id="MobiDB-lite"/>
    </source>
</evidence>
<feature type="compositionally biased region" description="Polar residues" evidence="5">
    <location>
        <begin position="1171"/>
        <end position="1180"/>
    </location>
</feature>
<dbReference type="InterPro" id="IPR034744">
    <property type="entry name" value="RH2"/>
</dbReference>
<evidence type="ECO:0000256" key="1">
    <source>
        <dbReference type="ARBA" id="ARBA00022448"/>
    </source>
</evidence>
<dbReference type="EMBL" id="JACTAM010000015">
    <property type="protein sequence ID" value="KAI2656309.1"/>
    <property type="molecule type" value="Genomic_DNA"/>
</dbReference>
<feature type="domain" description="RH1" evidence="7">
    <location>
        <begin position="17"/>
        <end position="105"/>
    </location>
</feature>
<evidence type="ECO:0000256" key="2">
    <source>
        <dbReference type="ARBA" id="ARBA00022927"/>
    </source>
</evidence>
<keyword evidence="3" id="KW-0175">Coiled coil</keyword>
<dbReference type="InterPro" id="IPR034743">
    <property type="entry name" value="RH1"/>
</dbReference>
<feature type="compositionally biased region" description="Basic and acidic residues" evidence="5">
    <location>
        <begin position="106"/>
        <end position="122"/>
    </location>
</feature>
<dbReference type="PROSITE" id="PS51777">
    <property type="entry name" value="RH2"/>
    <property type="match status" value="1"/>
</dbReference>
<feature type="region of interest" description="Disordered" evidence="5">
    <location>
        <begin position="962"/>
        <end position="1012"/>
    </location>
</feature>
<reference evidence="9 10" key="1">
    <citation type="submission" date="2022-01" db="EMBL/GenBank/DDBJ databases">
        <title>A high-quality chromosome-level genome assembly of rohu carp, Labeo rohita.</title>
        <authorList>
            <person name="Arick M.A. II"/>
            <person name="Hsu C.-Y."/>
            <person name="Magbanua Z."/>
            <person name="Pechanova O."/>
            <person name="Grover C."/>
            <person name="Miller E."/>
            <person name="Thrash A."/>
            <person name="Ezzel L."/>
            <person name="Alam S."/>
            <person name="Benzie J."/>
            <person name="Hamilton M."/>
            <person name="Karsi A."/>
            <person name="Lawrence M.L."/>
            <person name="Peterson D.G."/>
        </authorList>
    </citation>
    <scope>NUCLEOTIDE SEQUENCE [LARGE SCALE GENOMIC DNA]</scope>
    <source>
        <strain evidence="10">BAU-BD-2019</strain>
        <tissue evidence="9">Blood</tissue>
    </source>
</reference>
<comment type="caution">
    <text evidence="9">The sequence shown here is derived from an EMBL/GenBank/DDBJ whole genome shotgun (WGS) entry which is preliminary data.</text>
</comment>
<keyword evidence="9" id="KW-0675">Receptor</keyword>
<dbReference type="PROSITE" id="PS00022">
    <property type="entry name" value="EGF_1"/>
    <property type="match status" value="1"/>
</dbReference>
<feature type="domain" description="RH2" evidence="8">
    <location>
        <begin position="285"/>
        <end position="361"/>
    </location>
</feature>
<comment type="caution">
    <text evidence="4">Lacks conserved residue(s) required for the propagation of feature annotation.</text>
</comment>
<feature type="disulfide bond" evidence="4">
    <location>
        <begin position="771"/>
        <end position="780"/>
    </location>
</feature>
<dbReference type="Pfam" id="PF11461">
    <property type="entry name" value="RILP"/>
    <property type="match status" value="1"/>
</dbReference>
<protein>
    <submittedName>
        <fullName evidence="9">Scavenger receptor class F member 1</fullName>
    </submittedName>
</protein>
<keyword evidence="4" id="KW-1015">Disulfide bond</keyword>
<dbReference type="InterPro" id="IPR051241">
    <property type="entry name" value="DZIP_RILPL"/>
</dbReference>
<dbReference type="PANTHER" id="PTHR21502:SF7">
    <property type="entry name" value="RAB-INTERACTING LYSOSOMAL PROTEIN"/>
    <property type="match status" value="1"/>
</dbReference>
<evidence type="ECO:0000313" key="9">
    <source>
        <dbReference type="EMBL" id="KAI2656309.1"/>
    </source>
</evidence>
<keyword evidence="1" id="KW-0813">Transport</keyword>
<dbReference type="PROSITE" id="PS50026">
    <property type="entry name" value="EGF_3"/>
    <property type="match status" value="1"/>
</dbReference>